<comment type="function">
    <text evidence="6">Uses inorganic polyphosphate (polyP) as a donor to convert GDP to GTP or ADP to ATP.</text>
</comment>
<gene>
    <name evidence="8" type="ORF">ABB55_09995</name>
</gene>
<dbReference type="InterPro" id="IPR027417">
    <property type="entry name" value="P-loop_NTPase"/>
</dbReference>
<dbReference type="SUPFAM" id="SSF52540">
    <property type="entry name" value="P-loop containing nucleoside triphosphate hydrolases"/>
    <property type="match status" value="1"/>
</dbReference>
<evidence type="ECO:0000256" key="1">
    <source>
        <dbReference type="ARBA" id="ARBA00009924"/>
    </source>
</evidence>
<dbReference type="NCBIfam" id="TIGR03707">
    <property type="entry name" value="PPK2_P_aer"/>
    <property type="match status" value="1"/>
</dbReference>
<dbReference type="EMBL" id="LJYW01000001">
    <property type="protein sequence ID" value="KPL55791.1"/>
    <property type="molecule type" value="Genomic_DNA"/>
</dbReference>
<reference evidence="8 9" key="2">
    <citation type="submission" date="2015-10" db="EMBL/GenBank/DDBJ databases">
        <title>Draft Genome Sequence of Prosthecomicrobium hirschii ATCC 27832.</title>
        <authorList>
            <person name="Daniel J."/>
            <person name="Givan S.A."/>
            <person name="Brun Y.V."/>
            <person name="Brown P.J."/>
        </authorList>
    </citation>
    <scope>NUCLEOTIDE SEQUENCE [LARGE SCALE GENOMIC DNA]</scope>
    <source>
        <strain evidence="8 9">16</strain>
    </source>
</reference>
<proteinExistence type="inferred from homology"/>
<dbReference type="InterPro" id="IPR022486">
    <property type="entry name" value="PPK2_PA0141"/>
</dbReference>
<dbReference type="STRING" id="665126.ABB55_09995"/>
<dbReference type="InterPro" id="IPR016898">
    <property type="entry name" value="Polyphosphate_phosphotransfera"/>
</dbReference>
<dbReference type="AlphaFoldDB" id="A0A0P6VWR4"/>
<keyword evidence="3 6" id="KW-0418">Kinase</keyword>
<keyword evidence="2 6" id="KW-0808">Transferase</keyword>
<evidence type="ECO:0000256" key="3">
    <source>
        <dbReference type="ARBA" id="ARBA00022777"/>
    </source>
</evidence>
<comment type="catalytic activity">
    <reaction evidence="5">
        <text>[phosphate](n) + ATP = [phosphate](n+1) + ADP</text>
        <dbReference type="Rhea" id="RHEA:19573"/>
        <dbReference type="Rhea" id="RHEA-COMP:9859"/>
        <dbReference type="Rhea" id="RHEA-COMP:14280"/>
        <dbReference type="ChEBI" id="CHEBI:16838"/>
        <dbReference type="ChEBI" id="CHEBI:30616"/>
        <dbReference type="ChEBI" id="CHEBI:456216"/>
    </reaction>
    <physiologicalReaction direction="right-to-left" evidence="5">
        <dbReference type="Rhea" id="RHEA:19575"/>
    </physiologicalReaction>
</comment>
<evidence type="ECO:0000256" key="4">
    <source>
        <dbReference type="ARBA" id="ARBA00023310"/>
    </source>
</evidence>
<evidence type="ECO:0000256" key="2">
    <source>
        <dbReference type="ARBA" id="ARBA00022679"/>
    </source>
</evidence>
<sequence length="275" mass="31677">MLDDPILPKAVSEKALGSGGYPYDKTMPDGDYETAIEALQIELVKLQQWTIAAGERIVIVFEGRDAAGKGGTIGAFREYMSPRRTRVVALPKPTETEAGQWYFQRYAVHMPTRGEIVMFDRSWYNRAGVERVMNFCTPEQTEQFLKEAPRFEDMLIDEGLHLVKFFIDVGYEMQLKRFHERRHNPLKVWKVSPIDYAAIEKYADYTRARDRMLETTHTDHAPWTLLLGNDKKRLRLNALRHLLGLFDYPGKDRSVIGDIDPKVLGREPGFLTGRP</sequence>
<organism evidence="8 9">
    <name type="scientific">Prosthecodimorpha hirschii</name>
    <dbReference type="NCBI Taxonomy" id="665126"/>
    <lineage>
        <taxon>Bacteria</taxon>
        <taxon>Pseudomonadati</taxon>
        <taxon>Pseudomonadota</taxon>
        <taxon>Alphaproteobacteria</taxon>
        <taxon>Hyphomicrobiales</taxon>
        <taxon>Ancalomicrobiaceae</taxon>
        <taxon>Prosthecodimorpha</taxon>
    </lineage>
</organism>
<dbReference type="PANTHER" id="PTHR34383">
    <property type="entry name" value="POLYPHOSPHATE:AMP PHOSPHOTRANSFERASE-RELATED"/>
    <property type="match status" value="1"/>
</dbReference>
<accession>A0A0P6VWR4</accession>
<name>A0A0P6VWR4_9HYPH</name>
<evidence type="ECO:0000313" key="9">
    <source>
        <dbReference type="Proteomes" id="UP000048984"/>
    </source>
</evidence>
<dbReference type="GO" id="GO:0008976">
    <property type="term" value="F:polyphosphate kinase activity"/>
    <property type="evidence" value="ECO:0007669"/>
    <property type="project" value="UniProtKB-UniRule"/>
</dbReference>
<comment type="caution">
    <text evidence="8">The sequence shown here is derived from an EMBL/GenBank/DDBJ whole genome shotgun (WGS) entry which is preliminary data.</text>
</comment>
<evidence type="ECO:0000256" key="5">
    <source>
        <dbReference type="ARBA" id="ARBA00024500"/>
    </source>
</evidence>
<evidence type="ECO:0000313" key="8">
    <source>
        <dbReference type="EMBL" id="KPL55791.1"/>
    </source>
</evidence>
<reference evidence="8 9" key="1">
    <citation type="submission" date="2015-09" db="EMBL/GenBank/DDBJ databases">
        <authorList>
            <person name="Jackson K.R."/>
            <person name="Lunt B.L."/>
            <person name="Fisher J.N.B."/>
            <person name="Gardner A.V."/>
            <person name="Bailey M.E."/>
            <person name="Deus L.M."/>
            <person name="Earl A.S."/>
            <person name="Gibby P.D."/>
            <person name="Hartmann K.A."/>
            <person name="Liu J.E."/>
            <person name="Manci A.M."/>
            <person name="Nielsen D.A."/>
            <person name="Solomon M.B."/>
            <person name="Breakwell D.P."/>
            <person name="Burnett S.H."/>
            <person name="Grose J.H."/>
        </authorList>
    </citation>
    <scope>NUCLEOTIDE SEQUENCE [LARGE SCALE GENOMIC DNA]</scope>
    <source>
        <strain evidence="8 9">16</strain>
    </source>
</reference>
<dbReference type="Pfam" id="PF03976">
    <property type="entry name" value="PPK2"/>
    <property type="match status" value="1"/>
</dbReference>
<protein>
    <recommendedName>
        <fullName evidence="6">ADP/GDP-polyphosphate phosphotransferase</fullName>
        <ecNumber evidence="6">2.7.4.-</ecNumber>
    </recommendedName>
    <alternativeName>
        <fullName evidence="6">Polyphosphate kinase PPK2</fullName>
    </alternativeName>
</protein>
<dbReference type="GO" id="GO:0006754">
    <property type="term" value="P:ATP biosynthetic process"/>
    <property type="evidence" value="ECO:0007669"/>
    <property type="project" value="UniProtKB-KW"/>
</dbReference>
<dbReference type="PIRSF" id="PIRSF028756">
    <property type="entry name" value="PPK2_prd"/>
    <property type="match status" value="1"/>
</dbReference>
<dbReference type="EC" id="2.7.4.-" evidence="6"/>
<keyword evidence="9" id="KW-1185">Reference proteome</keyword>
<dbReference type="Gene3D" id="3.40.50.300">
    <property type="entry name" value="P-loop containing nucleotide triphosphate hydrolases"/>
    <property type="match status" value="1"/>
</dbReference>
<evidence type="ECO:0000259" key="7">
    <source>
        <dbReference type="Pfam" id="PF03976"/>
    </source>
</evidence>
<feature type="domain" description="Polyphosphate kinase-2-related" evidence="7">
    <location>
        <begin position="30"/>
        <end position="251"/>
    </location>
</feature>
<evidence type="ECO:0000256" key="6">
    <source>
        <dbReference type="RuleBase" id="RU369062"/>
    </source>
</evidence>
<keyword evidence="4" id="KW-0066">ATP synthesis</keyword>
<dbReference type="PANTHER" id="PTHR34383:SF1">
    <property type="entry name" value="ADP-POLYPHOSPHATE PHOSPHOTRANSFERASE"/>
    <property type="match status" value="1"/>
</dbReference>
<comment type="similarity">
    <text evidence="1 6">Belongs to the polyphosphate kinase 2 (PPK2) family. Class I subfamily.</text>
</comment>
<comment type="subunit">
    <text evidence="6">Homotetramer.</text>
</comment>
<dbReference type="Proteomes" id="UP000048984">
    <property type="component" value="Unassembled WGS sequence"/>
</dbReference>
<dbReference type="InterPro" id="IPR022488">
    <property type="entry name" value="PPK2-related"/>
</dbReference>